<dbReference type="Pfam" id="PF00903">
    <property type="entry name" value="Glyoxalase"/>
    <property type="match status" value="1"/>
</dbReference>
<protein>
    <recommendedName>
        <fullName evidence="1">VOC domain-containing protein</fullName>
    </recommendedName>
</protein>
<reference evidence="2" key="1">
    <citation type="journal article" date="2021" name="Nat. Microbiol.">
        <title>Cocultivation of an ultrasmall environmental parasitic bacterium with lytic ability against bacteria associated with wastewater foams.</title>
        <authorList>
            <person name="Batinovic S."/>
            <person name="Rose J.J.A."/>
            <person name="Ratcliffe J."/>
            <person name="Seviour R.J."/>
            <person name="Petrovski S."/>
        </authorList>
    </citation>
    <scope>NUCLEOTIDE SEQUENCE</scope>
    <source>
        <strain evidence="2">CON9</strain>
    </source>
</reference>
<evidence type="ECO:0000313" key="2">
    <source>
        <dbReference type="EMBL" id="QHN37076.1"/>
    </source>
</evidence>
<dbReference type="Gene3D" id="3.10.180.10">
    <property type="entry name" value="2,3-Dihydroxybiphenyl 1,2-Dioxygenase, domain 1"/>
    <property type="match status" value="1"/>
</dbReference>
<dbReference type="InterPro" id="IPR004360">
    <property type="entry name" value="Glyas_Fos-R_dOase_dom"/>
</dbReference>
<dbReference type="RefSeq" id="WP_213245347.1">
    <property type="nucleotide sequence ID" value="NZ_CP045806.1"/>
</dbReference>
<evidence type="ECO:0000313" key="3">
    <source>
        <dbReference type="Proteomes" id="UP001059836"/>
    </source>
</evidence>
<accession>A0ABX6IPQ3</accession>
<proteinExistence type="predicted"/>
<dbReference type="SUPFAM" id="SSF54593">
    <property type="entry name" value="Glyoxalase/Bleomycin resistance protein/Dihydroxybiphenyl dioxygenase"/>
    <property type="match status" value="1"/>
</dbReference>
<dbReference type="PANTHER" id="PTHR36503">
    <property type="entry name" value="BLR2520 PROTEIN"/>
    <property type="match status" value="1"/>
</dbReference>
<dbReference type="PANTHER" id="PTHR36503:SF1">
    <property type="entry name" value="BLR2520 PROTEIN"/>
    <property type="match status" value="1"/>
</dbReference>
<gene>
    <name evidence="2" type="ORF">GII31_21425</name>
</gene>
<name>A0ABX6IPQ3_9ACTN</name>
<keyword evidence="3" id="KW-1185">Reference proteome</keyword>
<sequence length="136" mass="14615">MTSDEGSGQSVGHAWLSLSAITVADLDRSCRFYTACGFGRERDLFTAEFDAVILRLGQAGVELLKPHANTTVDHRGGLVKFVVNTPDARAVMESARSHGGVIEKPATTYEAHGGLVIGVVRDPDGYLIEFVQRPVS</sequence>
<dbReference type="Proteomes" id="UP001059836">
    <property type="component" value="Chromosome"/>
</dbReference>
<dbReference type="PROSITE" id="PS51819">
    <property type="entry name" value="VOC"/>
    <property type="match status" value="1"/>
</dbReference>
<dbReference type="InterPro" id="IPR037523">
    <property type="entry name" value="VOC_core"/>
</dbReference>
<dbReference type="InterPro" id="IPR029068">
    <property type="entry name" value="Glyas_Bleomycin-R_OHBP_Dase"/>
</dbReference>
<feature type="domain" description="VOC" evidence="1">
    <location>
        <begin position="10"/>
        <end position="133"/>
    </location>
</feature>
<organism evidence="2 3">
    <name type="scientific">Gordonia pseudamarae</name>
    <dbReference type="NCBI Taxonomy" id="2831662"/>
    <lineage>
        <taxon>Bacteria</taxon>
        <taxon>Bacillati</taxon>
        <taxon>Actinomycetota</taxon>
        <taxon>Actinomycetes</taxon>
        <taxon>Mycobacteriales</taxon>
        <taxon>Gordoniaceae</taxon>
        <taxon>Gordonia</taxon>
    </lineage>
</organism>
<dbReference type="EMBL" id="CP045809">
    <property type="protein sequence ID" value="QHN37076.1"/>
    <property type="molecule type" value="Genomic_DNA"/>
</dbReference>
<evidence type="ECO:0000259" key="1">
    <source>
        <dbReference type="PROSITE" id="PS51819"/>
    </source>
</evidence>